<comment type="caution">
    <text evidence="1">The sequence shown here is derived from an EMBL/GenBank/DDBJ whole genome shotgun (WGS) entry which is preliminary data.</text>
</comment>
<keyword evidence="2" id="KW-1185">Reference proteome</keyword>
<name>A0A7V7RQL3_9BACI</name>
<sequence>MTLNNENIYSKKETGVFPKSQQIIDLIEA</sequence>
<dbReference type="Proteomes" id="UP000441354">
    <property type="component" value="Unassembled WGS sequence"/>
</dbReference>
<dbReference type="Gene3D" id="3.40.30.10">
    <property type="entry name" value="Glutaredoxin"/>
    <property type="match status" value="1"/>
</dbReference>
<accession>A0A7V7RQL3</accession>
<protein>
    <submittedName>
        <fullName evidence="1">Uncharacterized protein</fullName>
    </submittedName>
</protein>
<evidence type="ECO:0000313" key="1">
    <source>
        <dbReference type="EMBL" id="KAB2335744.1"/>
    </source>
</evidence>
<proteinExistence type="predicted"/>
<evidence type="ECO:0000313" key="2">
    <source>
        <dbReference type="Proteomes" id="UP000441354"/>
    </source>
</evidence>
<gene>
    <name evidence="1" type="ORF">F7732_04035</name>
</gene>
<organism evidence="1 2">
    <name type="scientific">Bacillus mesophilum</name>
    <dbReference type="NCBI Taxonomy" id="1071718"/>
    <lineage>
        <taxon>Bacteria</taxon>
        <taxon>Bacillati</taxon>
        <taxon>Bacillota</taxon>
        <taxon>Bacilli</taxon>
        <taxon>Bacillales</taxon>
        <taxon>Bacillaceae</taxon>
        <taxon>Bacillus</taxon>
    </lineage>
</organism>
<reference evidence="1 2" key="1">
    <citation type="journal article" date="2014" name="Arch. Microbiol.">
        <title>Bacillus mesophilum sp. nov., strain IITR-54T, a novel 4-chlorobiphenyl dechlorinating bacterium.</title>
        <authorList>
            <person name="Manickam N."/>
            <person name="Singh N.K."/>
            <person name="Bajaj A."/>
            <person name="Kumar R.M."/>
            <person name="Kaur G."/>
            <person name="Kaur N."/>
            <person name="Bala M."/>
            <person name="Kumar A."/>
            <person name="Mayilraj S."/>
        </authorList>
    </citation>
    <scope>NUCLEOTIDE SEQUENCE [LARGE SCALE GENOMIC DNA]</scope>
    <source>
        <strain evidence="1 2">IITR-54</strain>
    </source>
</reference>
<dbReference type="AlphaFoldDB" id="A0A7V7RQL3"/>
<dbReference type="EMBL" id="WBOT01000001">
    <property type="protein sequence ID" value="KAB2335744.1"/>
    <property type="molecule type" value="Genomic_DNA"/>
</dbReference>